<dbReference type="SUPFAM" id="SSF53850">
    <property type="entry name" value="Periplasmic binding protein-like II"/>
    <property type="match status" value="1"/>
</dbReference>
<gene>
    <name evidence="9" type="ORF">GA0061103_5567</name>
</gene>
<dbReference type="EMBL" id="FMAG01000005">
    <property type="protein sequence ID" value="SCB39762.1"/>
    <property type="molecule type" value="Genomic_DNA"/>
</dbReference>
<evidence type="ECO:0000256" key="7">
    <source>
        <dbReference type="ARBA" id="ARBA00083243"/>
    </source>
</evidence>
<evidence type="ECO:0000256" key="1">
    <source>
        <dbReference type="ARBA" id="ARBA00009437"/>
    </source>
</evidence>
<evidence type="ECO:0000256" key="3">
    <source>
        <dbReference type="ARBA" id="ARBA00023125"/>
    </source>
</evidence>
<reference evidence="10" key="1">
    <citation type="submission" date="2016-08" db="EMBL/GenBank/DDBJ databases">
        <authorList>
            <person name="Varghese N."/>
            <person name="Submissions Spin"/>
        </authorList>
    </citation>
    <scope>NUCLEOTIDE SEQUENCE [LARGE SCALE GENOMIC DNA]</scope>
    <source>
        <strain evidence="10">HAMBI 2975</strain>
    </source>
</reference>
<name>A0A1C3WI75_9HYPH</name>
<feature type="domain" description="HTH lysR-type" evidence="8">
    <location>
        <begin position="32"/>
        <end position="80"/>
    </location>
</feature>
<dbReference type="Gene3D" id="3.40.190.10">
    <property type="entry name" value="Periplasmic binding protein-like II"/>
    <property type="match status" value="2"/>
</dbReference>
<dbReference type="InterPro" id="IPR000847">
    <property type="entry name" value="LysR_HTH_N"/>
</dbReference>
<dbReference type="PANTHER" id="PTHR30346">
    <property type="entry name" value="TRANSCRIPTIONAL DUAL REGULATOR HCAR-RELATED"/>
    <property type="match status" value="1"/>
</dbReference>
<dbReference type="Proteomes" id="UP000199101">
    <property type="component" value="Unassembled WGS sequence"/>
</dbReference>
<dbReference type="InterPro" id="IPR036388">
    <property type="entry name" value="WH-like_DNA-bd_sf"/>
</dbReference>
<keyword evidence="3 9" id="KW-0238">DNA-binding</keyword>
<keyword evidence="4" id="KW-0804">Transcription</keyword>
<keyword evidence="10" id="KW-1185">Reference proteome</keyword>
<accession>A0A1C3WI75</accession>
<dbReference type="GO" id="GO:0003677">
    <property type="term" value="F:DNA binding"/>
    <property type="evidence" value="ECO:0007669"/>
    <property type="project" value="UniProtKB-KW"/>
</dbReference>
<evidence type="ECO:0000256" key="6">
    <source>
        <dbReference type="ARBA" id="ARBA00067332"/>
    </source>
</evidence>
<evidence type="ECO:0000313" key="10">
    <source>
        <dbReference type="Proteomes" id="UP000199101"/>
    </source>
</evidence>
<dbReference type="STRING" id="410764.GA0061103_5567"/>
<evidence type="ECO:0000256" key="2">
    <source>
        <dbReference type="ARBA" id="ARBA00023015"/>
    </source>
</evidence>
<dbReference type="CDD" id="cd08414">
    <property type="entry name" value="PBP2_LTTR_aromatics_like"/>
    <property type="match status" value="1"/>
</dbReference>
<dbReference type="GO" id="GO:0003700">
    <property type="term" value="F:DNA-binding transcription factor activity"/>
    <property type="evidence" value="ECO:0007669"/>
    <property type="project" value="InterPro"/>
</dbReference>
<dbReference type="PROSITE" id="PS50931">
    <property type="entry name" value="HTH_LYSR"/>
    <property type="match status" value="1"/>
</dbReference>
<keyword evidence="2" id="KW-0805">Transcription regulation</keyword>
<dbReference type="SUPFAM" id="SSF46785">
    <property type="entry name" value="Winged helix' DNA-binding domain"/>
    <property type="match status" value="1"/>
</dbReference>
<dbReference type="InterPro" id="IPR005119">
    <property type="entry name" value="LysR_subst-bd"/>
</dbReference>
<evidence type="ECO:0000259" key="8">
    <source>
        <dbReference type="PROSITE" id="PS50931"/>
    </source>
</evidence>
<sequence>MRRRKLSKMPQMPANPLLLGGRIPMMSLVQTLAVAEHLNFRHAANALGVTQSSVSERVKMLEEELGILLFERHTRGVRITQAGRHFIEGVALAIDQLDQTVRTAGMFSRGEQGRLRVGIHALIPGGFLATLLQHYRERHPGIEIEITEGTAREAVMQLRAAHLDIAFVAGTPDPPDCHSRQIWTEALMAALPTNHPLAERSYVTWSDLAAETFLVRYSGAGPQVYDHIVARLAGRWSAPSILRFDVGQTTLQSMVEQGFGITIVGQAASLLPTSGLVFLLIADEPVSVSFSAVWSPHHRGAALRNLLALADEMGRSAQLTQVLSGSTPQSREQTKA</sequence>
<organism evidence="9 10">
    <name type="scientific">Rhizobium multihospitium</name>
    <dbReference type="NCBI Taxonomy" id="410764"/>
    <lineage>
        <taxon>Bacteria</taxon>
        <taxon>Pseudomonadati</taxon>
        <taxon>Pseudomonadota</taxon>
        <taxon>Alphaproteobacteria</taxon>
        <taxon>Hyphomicrobiales</taxon>
        <taxon>Rhizobiaceae</taxon>
        <taxon>Rhizobium/Agrobacterium group</taxon>
        <taxon>Rhizobium</taxon>
    </lineage>
</organism>
<evidence type="ECO:0000256" key="4">
    <source>
        <dbReference type="ARBA" id="ARBA00023163"/>
    </source>
</evidence>
<dbReference type="InterPro" id="IPR036390">
    <property type="entry name" value="WH_DNA-bd_sf"/>
</dbReference>
<evidence type="ECO:0000313" key="9">
    <source>
        <dbReference type="EMBL" id="SCB39762.1"/>
    </source>
</evidence>
<dbReference type="FunFam" id="1.10.10.10:FF:000001">
    <property type="entry name" value="LysR family transcriptional regulator"/>
    <property type="match status" value="1"/>
</dbReference>
<comment type="function">
    <text evidence="5">Transcriptional regulator of the ttuABCDE tartrate utilization operon.</text>
</comment>
<dbReference type="PANTHER" id="PTHR30346:SF0">
    <property type="entry name" value="HCA OPERON TRANSCRIPTIONAL ACTIVATOR HCAR"/>
    <property type="match status" value="1"/>
</dbReference>
<proteinExistence type="inferred from homology"/>
<dbReference type="Gene3D" id="1.10.10.10">
    <property type="entry name" value="Winged helix-like DNA-binding domain superfamily/Winged helix DNA-binding domain"/>
    <property type="match status" value="1"/>
</dbReference>
<protein>
    <recommendedName>
        <fullName evidence="6">HTH-type transcriptional regulator TtuA</fullName>
    </recommendedName>
    <alternativeName>
        <fullName evidence="7">Tartrate utilization transcriptional regulator</fullName>
    </alternativeName>
</protein>
<dbReference type="Pfam" id="PF03466">
    <property type="entry name" value="LysR_substrate"/>
    <property type="match status" value="1"/>
</dbReference>
<evidence type="ECO:0000256" key="5">
    <source>
        <dbReference type="ARBA" id="ARBA00054626"/>
    </source>
</evidence>
<dbReference type="PRINTS" id="PR00039">
    <property type="entry name" value="HTHLYSR"/>
</dbReference>
<comment type="similarity">
    <text evidence="1">Belongs to the LysR transcriptional regulatory family.</text>
</comment>
<dbReference type="AlphaFoldDB" id="A0A1C3WI75"/>
<dbReference type="Pfam" id="PF00126">
    <property type="entry name" value="HTH_1"/>
    <property type="match status" value="1"/>
</dbReference>
<dbReference type="GO" id="GO:0032993">
    <property type="term" value="C:protein-DNA complex"/>
    <property type="evidence" value="ECO:0007669"/>
    <property type="project" value="TreeGrafter"/>
</dbReference>